<evidence type="ECO:0000313" key="1">
    <source>
        <dbReference type="EMBL" id="MEE8657564.1"/>
    </source>
</evidence>
<reference evidence="1 2" key="1">
    <citation type="submission" date="2023-10" db="EMBL/GenBank/DDBJ databases">
        <title>Sorlinia euscelidii gen. nov., sp. nov., an acetic acid bacteria isolated from the gut of Euscelidius variegatus emitter.</title>
        <authorList>
            <person name="Michoud G."/>
            <person name="Marasco R."/>
            <person name="Seferji K."/>
            <person name="Gonella E."/>
            <person name="Garuglieri E."/>
            <person name="Alma A."/>
            <person name="Mapelli F."/>
            <person name="Borin S."/>
            <person name="Daffonchio D."/>
            <person name="Crotti E."/>
        </authorList>
    </citation>
    <scope>NUCLEOTIDE SEQUENCE [LARGE SCALE GENOMIC DNA]</scope>
    <source>
        <strain evidence="1 2">EV16P</strain>
    </source>
</reference>
<proteinExistence type="predicted"/>
<evidence type="ECO:0000313" key="2">
    <source>
        <dbReference type="Proteomes" id="UP001312908"/>
    </source>
</evidence>
<accession>A0ABU7TYK4</accession>
<name>A0ABU7TYK4_9PROT</name>
<sequence>MPNGSESGKSIVQIQSNASLMTFDAGLYCIFMSKPVEHFAAPGFPAVKVTQAPNIPQGLVTISGLDEDGIISNPGGAALVRVNRGPAQVLVTTYSLPNDTTEIPDVQVARLSGPVIRPAEEGAASDIASGAHPGAQNMPEISAHIRSQGDVTGSFGNWVGEPGSKQWIEGFGLSPKKDIAPEDIEYQAMLGKGWLSPWVEGGTFCGSRGMALPILGLRVRLRNAAAENFAVMVEAYFVDGSQVERTNADAVISAESHAALEAFKLDIVPLKAVGKGASPVAGRGRKKTA</sequence>
<keyword evidence="2" id="KW-1185">Reference proteome</keyword>
<protein>
    <submittedName>
        <fullName evidence="1">Uncharacterized protein</fullName>
    </submittedName>
</protein>
<dbReference type="EMBL" id="JAWJZY010000001">
    <property type="protein sequence ID" value="MEE8657564.1"/>
    <property type="molecule type" value="Genomic_DNA"/>
</dbReference>
<gene>
    <name evidence="1" type="ORF">DOFOFD_00830</name>
</gene>
<dbReference type="Pfam" id="PF07538">
    <property type="entry name" value="ChW"/>
    <property type="match status" value="1"/>
</dbReference>
<comment type="caution">
    <text evidence="1">The sequence shown here is derived from an EMBL/GenBank/DDBJ whole genome shotgun (WGS) entry which is preliminary data.</text>
</comment>
<dbReference type="Proteomes" id="UP001312908">
    <property type="component" value="Unassembled WGS sequence"/>
</dbReference>
<organism evidence="1 2">
    <name type="scientific">Sorlinia euscelidii</name>
    <dbReference type="NCBI Taxonomy" id="3081148"/>
    <lineage>
        <taxon>Bacteria</taxon>
        <taxon>Pseudomonadati</taxon>
        <taxon>Pseudomonadota</taxon>
        <taxon>Alphaproteobacteria</taxon>
        <taxon>Acetobacterales</taxon>
        <taxon>Acetobacteraceae</taxon>
        <taxon>Sorlinia</taxon>
    </lineage>
</organism>
<dbReference type="InterPro" id="IPR006637">
    <property type="entry name" value="ChW"/>
</dbReference>